<dbReference type="EMBL" id="MK327938">
    <property type="protein sequence ID" value="QBO63973.1"/>
    <property type="molecule type" value="Genomic_DNA"/>
</dbReference>
<name>A0A482GH49_BPGOS</name>
<gene>
    <name evidence="1" type="ORF">Goslar_00180</name>
</gene>
<reference evidence="1 2" key="1">
    <citation type="submission" date="2018-12" db="EMBL/GenBank/DDBJ databases">
        <title>Still something new to discover - new insights into E. coli phage diversity and taxonomy.</title>
        <authorList>
            <person name="Korf I.H.E."/>
            <person name="Adriaennsens E."/>
            <person name="Dreiseikelmann B."/>
            <person name="Kropinski A."/>
            <person name="Nimtz M."/>
            <person name="Meier-Kolthoff J.P."/>
            <person name="Rohde M."/>
            <person name="van Raaij M."/>
            <person name="Wittmann J."/>
        </authorList>
    </citation>
    <scope>NUCLEOTIDE SEQUENCE [LARGE SCALE GENOMIC DNA]</scope>
</reference>
<organism evidence="1 2">
    <name type="scientific">Escherichia phage vB_EcoM_Goslar</name>
    <dbReference type="NCBI Taxonomy" id="2502409"/>
    <lineage>
        <taxon>Viruses</taxon>
        <taxon>Duplodnaviria</taxon>
        <taxon>Heunggongvirae</taxon>
        <taxon>Uroviricota</taxon>
        <taxon>Caudoviricetes</taxon>
        <taxon>Chimalliviridae</taxon>
        <taxon>Goslarvirus</taxon>
        <taxon>Goslarvirus goslar</taxon>
    </lineage>
</organism>
<dbReference type="Proteomes" id="UP000294673">
    <property type="component" value="Segment"/>
</dbReference>
<sequence>MASNPLPGLSSFLTASGKKLDGLMTNFAISNYSQSYCYQGSIVSLPYLIATSQYSAPKLEDATYRMLYDYLMRYYDRVELKVRVKYIDPTTERVDLQIGGIVTEKGISYDLGGVLRSERGNFIKWQEEVNEGAPN</sequence>
<evidence type="ECO:0000313" key="1">
    <source>
        <dbReference type="EMBL" id="QBO63973.1"/>
    </source>
</evidence>
<evidence type="ECO:0000313" key="2">
    <source>
        <dbReference type="Proteomes" id="UP000294673"/>
    </source>
</evidence>
<organismHost>
    <name type="scientific">Escherichia coli</name>
    <dbReference type="NCBI Taxonomy" id="562"/>
</organismHost>
<protein>
    <submittedName>
        <fullName evidence="1">Uncharacterized protein</fullName>
    </submittedName>
</protein>
<accession>A0A482GH49</accession>
<proteinExistence type="predicted"/>
<keyword evidence="2" id="KW-1185">Reference proteome</keyword>